<keyword evidence="1" id="KW-1133">Transmembrane helix</keyword>
<evidence type="ECO:0000313" key="3">
    <source>
        <dbReference type="Proteomes" id="UP000325797"/>
    </source>
</evidence>
<keyword evidence="1" id="KW-0472">Membrane</keyword>
<feature type="transmembrane region" description="Helical" evidence="1">
    <location>
        <begin position="139"/>
        <end position="161"/>
    </location>
</feature>
<feature type="transmembrane region" description="Helical" evidence="1">
    <location>
        <begin position="173"/>
        <end position="198"/>
    </location>
</feature>
<proteinExistence type="predicted"/>
<evidence type="ECO:0000313" key="2">
    <source>
        <dbReference type="EMBL" id="QEX22250.1"/>
    </source>
</evidence>
<gene>
    <name evidence="2" type="ORF">FRZ61_21800</name>
</gene>
<dbReference type="RefSeq" id="WP_151117440.1">
    <property type="nucleotide sequence ID" value="NZ_CP042582.1"/>
</dbReference>
<feature type="transmembrane region" description="Helical" evidence="1">
    <location>
        <begin position="73"/>
        <end position="97"/>
    </location>
</feature>
<evidence type="ECO:0000256" key="1">
    <source>
        <dbReference type="SAM" id="Phobius"/>
    </source>
</evidence>
<dbReference type="KEGG" id="hadh:FRZ61_21800"/>
<keyword evidence="1" id="KW-0812">Transmembrane</keyword>
<keyword evidence="3" id="KW-1185">Reference proteome</keyword>
<reference evidence="2 3" key="1">
    <citation type="submission" date="2019-08" db="EMBL/GenBank/DDBJ databases">
        <title>Hyperibacter terrae gen. nov., sp. nov. and Hyperibacter viscosus sp. nov., two new members in the family Rhodospirillaceae isolated from the rhizosphere of Hypericum perforatum.</title>
        <authorList>
            <person name="Noviana Z."/>
        </authorList>
    </citation>
    <scope>NUCLEOTIDE SEQUENCE [LARGE SCALE GENOMIC DNA]</scope>
    <source>
        <strain evidence="2 3">R5959</strain>
    </source>
</reference>
<organism evidence="2 3">
    <name type="scientific">Hypericibacter adhaerens</name>
    <dbReference type="NCBI Taxonomy" id="2602016"/>
    <lineage>
        <taxon>Bacteria</taxon>
        <taxon>Pseudomonadati</taxon>
        <taxon>Pseudomonadota</taxon>
        <taxon>Alphaproteobacteria</taxon>
        <taxon>Rhodospirillales</taxon>
        <taxon>Dongiaceae</taxon>
        <taxon>Hypericibacter</taxon>
    </lineage>
</organism>
<feature type="transmembrane region" description="Helical" evidence="1">
    <location>
        <begin position="12"/>
        <end position="33"/>
    </location>
</feature>
<accession>A0A5J6N115</accession>
<dbReference type="EMBL" id="CP042582">
    <property type="protein sequence ID" value="QEX22250.1"/>
    <property type="molecule type" value="Genomic_DNA"/>
</dbReference>
<name>A0A5J6N115_9PROT</name>
<dbReference type="Proteomes" id="UP000325797">
    <property type="component" value="Chromosome"/>
</dbReference>
<protein>
    <submittedName>
        <fullName evidence="2">Uncharacterized protein</fullName>
    </submittedName>
</protein>
<dbReference type="AlphaFoldDB" id="A0A5J6N115"/>
<sequence length="207" mass="23072">MSGPSPRRSVLIPIFGLCYLAAAAAVVAVVWLLGEEHRDQAHPAAEAICRQIHLSYCEMLKAKPLGLGRWEHYFAQMFYVVNTSVLSWAMLLLVLPFHLILGIKNFRVDVDEVKRGVATGGTGVAQSLAKSPNSVRFELFFTVSVAFFLTLEIDGLFTGFVFGSTRRAMTPTIMLPASILLINMMLQMTFYFIMPSLARDLIANKRR</sequence>